<gene>
    <name evidence="1" type="ORF">SELMODRAFT_402021</name>
</gene>
<reference evidence="1 2" key="1">
    <citation type="journal article" date="2011" name="Science">
        <title>The Selaginella genome identifies genetic changes associated with the evolution of vascular plants.</title>
        <authorList>
            <person name="Banks J.A."/>
            <person name="Nishiyama T."/>
            <person name="Hasebe M."/>
            <person name="Bowman J.L."/>
            <person name="Gribskov M."/>
            <person name="dePamphilis C."/>
            <person name="Albert V.A."/>
            <person name="Aono N."/>
            <person name="Aoyama T."/>
            <person name="Ambrose B.A."/>
            <person name="Ashton N.W."/>
            <person name="Axtell M.J."/>
            <person name="Barker E."/>
            <person name="Barker M.S."/>
            <person name="Bennetzen J.L."/>
            <person name="Bonawitz N.D."/>
            <person name="Chapple C."/>
            <person name="Cheng C."/>
            <person name="Correa L.G."/>
            <person name="Dacre M."/>
            <person name="DeBarry J."/>
            <person name="Dreyer I."/>
            <person name="Elias M."/>
            <person name="Engstrom E.M."/>
            <person name="Estelle M."/>
            <person name="Feng L."/>
            <person name="Finet C."/>
            <person name="Floyd S.K."/>
            <person name="Frommer W.B."/>
            <person name="Fujita T."/>
            <person name="Gramzow L."/>
            <person name="Gutensohn M."/>
            <person name="Harholt J."/>
            <person name="Hattori M."/>
            <person name="Heyl A."/>
            <person name="Hirai T."/>
            <person name="Hiwatashi Y."/>
            <person name="Ishikawa M."/>
            <person name="Iwata M."/>
            <person name="Karol K.G."/>
            <person name="Koehler B."/>
            <person name="Kolukisaoglu U."/>
            <person name="Kubo M."/>
            <person name="Kurata T."/>
            <person name="Lalonde S."/>
            <person name="Li K."/>
            <person name="Li Y."/>
            <person name="Litt A."/>
            <person name="Lyons E."/>
            <person name="Manning G."/>
            <person name="Maruyama T."/>
            <person name="Michael T.P."/>
            <person name="Mikami K."/>
            <person name="Miyazaki S."/>
            <person name="Morinaga S."/>
            <person name="Murata T."/>
            <person name="Mueller-Roeber B."/>
            <person name="Nelson D.R."/>
            <person name="Obara M."/>
            <person name="Oguri Y."/>
            <person name="Olmstead R.G."/>
            <person name="Onodera N."/>
            <person name="Petersen B.L."/>
            <person name="Pils B."/>
            <person name="Prigge M."/>
            <person name="Rensing S.A."/>
            <person name="Riano-Pachon D.M."/>
            <person name="Roberts A.W."/>
            <person name="Sato Y."/>
            <person name="Scheller H.V."/>
            <person name="Schulz B."/>
            <person name="Schulz C."/>
            <person name="Shakirov E.V."/>
            <person name="Shibagaki N."/>
            <person name="Shinohara N."/>
            <person name="Shippen D.E."/>
            <person name="Soerensen I."/>
            <person name="Sotooka R."/>
            <person name="Sugimoto N."/>
            <person name="Sugita M."/>
            <person name="Sumikawa N."/>
            <person name="Tanurdzic M."/>
            <person name="Theissen G."/>
            <person name="Ulvskov P."/>
            <person name="Wakazuki S."/>
            <person name="Weng J.K."/>
            <person name="Willats W.W."/>
            <person name="Wipf D."/>
            <person name="Wolf P.G."/>
            <person name="Yang L."/>
            <person name="Zimmer A.D."/>
            <person name="Zhu Q."/>
            <person name="Mitros T."/>
            <person name="Hellsten U."/>
            <person name="Loque D."/>
            <person name="Otillar R."/>
            <person name="Salamov A."/>
            <person name="Schmutz J."/>
            <person name="Shapiro H."/>
            <person name="Lindquist E."/>
            <person name="Lucas S."/>
            <person name="Rokhsar D."/>
            <person name="Grigoriev I.V."/>
        </authorList>
    </citation>
    <scope>NUCLEOTIDE SEQUENCE [LARGE SCALE GENOMIC DNA]</scope>
</reference>
<dbReference type="HOGENOM" id="CLU_1513062_0_0_1"/>
<dbReference type="InParanoid" id="D8QPC2"/>
<dbReference type="AlphaFoldDB" id="D8QPC2"/>
<dbReference type="EMBL" id="GL377565">
    <property type="protein sequence ID" value="EFJ38253.1"/>
    <property type="molecule type" value="Genomic_DNA"/>
</dbReference>
<organism evidence="2">
    <name type="scientific">Selaginella moellendorffii</name>
    <name type="common">Spikemoss</name>
    <dbReference type="NCBI Taxonomy" id="88036"/>
    <lineage>
        <taxon>Eukaryota</taxon>
        <taxon>Viridiplantae</taxon>
        <taxon>Streptophyta</taxon>
        <taxon>Embryophyta</taxon>
        <taxon>Tracheophyta</taxon>
        <taxon>Lycopodiopsida</taxon>
        <taxon>Selaginellales</taxon>
        <taxon>Selaginellaceae</taxon>
        <taxon>Selaginella</taxon>
    </lineage>
</organism>
<dbReference type="KEGG" id="smo:SELMODRAFT_402021"/>
<dbReference type="Gramene" id="EFJ38253">
    <property type="protein sequence ID" value="EFJ38253"/>
    <property type="gene ID" value="SELMODRAFT_402021"/>
</dbReference>
<dbReference type="Proteomes" id="UP000001514">
    <property type="component" value="Unassembled WGS sequence"/>
</dbReference>
<protein>
    <submittedName>
        <fullName evidence="1">Uncharacterized protein</fullName>
    </submittedName>
</protein>
<name>D8QPC2_SELML</name>
<keyword evidence="2" id="KW-1185">Reference proteome</keyword>
<evidence type="ECO:0000313" key="1">
    <source>
        <dbReference type="EMBL" id="EFJ38253.1"/>
    </source>
</evidence>
<sequence>MVSLGIDEQGRNVGSVADRWLNMEMMKARFRRKNLRPALRCIGLTRDNFASSRSQVRENGEAWKHCPQVKDRLLQTTYTTVSWGAMLRNVKGLSTTRFLALGLRWWGVAVIDPVGYVDLVDESLANAKAAFLMRKGKDRVATEEQRRPTQPWSIMRIPIVSAFNAELVRAEKKIQTAK</sequence>
<evidence type="ECO:0000313" key="2">
    <source>
        <dbReference type="Proteomes" id="UP000001514"/>
    </source>
</evidence>
<proteinExistence type="predicted"/>
<accession>D8QPC2</accession>